<comment type="caution">
    <text evidence="1">The sequence shown here is derived from an EMBL/GenBank/DDBJ whole genome shotgun (WGS) entry which is preliminary data.</text>
</comment>
<proteinExistence type="predicted"/>
<dbReference type="RefSeq" id="WP_142525954.1">
    <property type="nucleotide sequence ID" value="NZ_CABFUZ020000247.1"/>
</dbReference>
<evidence type="ECO:0008006" key="3">
    <source>
        <dbReference type="Google" id="ProtNLM"/>
    </source>
</evidence>
<dbReference type="Pfam" id="PF05559">
    <property type="entry name" value="DUF763"/>
    <property type="match status" value="1"/>
</dbReference>
<protein>
    <recommendedName>
        <fullName evidence="3">DUF763 domain-containing protein</fullName>
    </recommendedName>
</protein>
<keyword evidence="2" id="KW-1185">Reference proteome</keyword>
<dbReference type="EMBL" id="CABFUZ020000247">
    <property type="protein sequence ID" value="VVM08357.1"/>
    <property type="molecule type" value="Genomic_DNA"/>
</dbReference>
<evidence type="ECO:0000313" key="1">
    <source>
        <dbReference type="EMBL" id="VVM08357.1"/>
    </source>
</evidence>
<dbReference type="PANTHER" id="PTHR38597:SF1">
    <property type="entry name" value="BLL3834 PROTEIN"/>
    <property type="match status" value="1"/>
</dbReference>
<dbReference type="PANTHER" id="PTHR38597">
    <property type="entry name" value="BLL3834 PROTEIN"/>
    <property type="match status" value="1"/>
</dbReference>
<dbReference type="InterPro" id="IPR008482">
    <property type="entry name" value="DUF763"/>
</dbReference>
<organism evidence="1 2">
    <name type="scientific">Methylacidimicrobium cyclopophantes</name>
    <dbReference type="NCBI Taxonomy" id="1041766"/>
    <lineage>
        <taxon>Bacteria</taxon>
        <taxon>Pseudomonadati</taxon>
        <taxon>Verrucomicrobiota</taxon>
        <taxon>Methylacidimicrobium</taxon>
    </lineage>
</organism>
<evidence type="ECO:0000313" key="2">
    <source>
        <dbReference type="Proteomes" id="UP000381693"/>
    </source>
</evidence>
<sequence>MKRALADLPLHNGKAPAALFDRMVRLAGAVVMAIVNAYGSEEMLRRLSDPWWFQAFGCLLGFDWHSSGLTTVTCGALKEAYRAYGAELGIVVAGGKGATSRKAPEEIARAADRLGISQGEGLVYASRMSAKVDSAAVQDGYSLYHHSFFFTPKGSWCVVQQGMNDARGRARRYHWIGEAVEDFVSEPHAAIGDLLLSPEECSSAASGSLLNMVAQEAGPNRAASVALVREAPALFLETVRASVEGPTLFAPARHALLPIDVDLARLGRIIAAAHRAAPKDFEALLGTPQVGPKAIRSLALTAELIYEAPVSHRDPAPSRRWADYAYAHGGKDGHPFPVDRRLYDQDVAVVTDAVRKAKLGRTEKLEALRRIARLGDTAPHSP</sequence>
<accession>A0A5E6MR91</accession>
<gene>
    <name evidence="1" type="ORF">MAMC_02067</name>
</gene>
<dbReference type="Proteomes" id="UP000381693">
    <property type="component" value="Unassembled WGS sequence"/>
</dbReference>
<name>A0A5E6MR91_9BACT</name>
<reference evidence="1" key="1">
    <citation type="submission" date="2019-09" db="EMBL/GenBank/DDBJ databases">
        <authorList>
            <person name="Cremers G."/>
        </authorList>
    </citation>
    <scope>NUCLEOTIDE SEQUENCE [LARGE SCALE GENOMIC DNA]</scope>
    <source>
        <strain evidence="1">3B</strain>
    </source>
</reference>
<dbReference type="AlphaFoldDB" id="A0A5E6MR91"/>
<dbReference type="OrthoDB" id="9802662at2"/>